<keyword evidence="1" id="KW-0285">Flavoprotein</keyword>
<feature type="domain" description="NADPH-dependent FMN reductase-like" evidence="3">
    <location>
        <begin position="1"/>
        <end position="115"/>
    </location>
</feature>
<comment type="caution">
    <text evidence="4">The sequence shown here is derived from an EMBL/GenBank/DDBJ whole genome shotgun (WGS) entry which is preliminary data.</text>
</comment>
<dbReference type="EMBL" id="JAZHFS010000020">
    <property type="protein sequence ID" value="MEF2114236.1"/>
    <property type="molecule type" value="Genomic_DNA"/>
</dbReference>
<sequence length="318" mass="34961">MKVLGISFGKKMANNDILVKEALFGAKAAGAQVEFVNTVNLNIGRCTGCGACSTGFQKGKDTQCIIKDDFQELEEKILNADAIIVAAPVYVLEPVGQFKDFIDRFGPRHDSAAMQGEQDKRIVRGEVDNQVDPRYFKKFYVGYISVGGAHTKNWVSLGMPTMHTFGMSMAMKVVGEVDVYDMGRTGSPVLNKDLIKNVNTLGVKVAEAIGRPDDDIEWYGEEGTCPVCHQNLITLNGTTTVECTVCGIEGKLKIDGERVNVTFSKEQQERARGTYAGLKEHYLEIQGFGAIAGPKMKAAKDILPELLQRYKDFDKLTK</sequence>
<dbReference type="InterPro" id="IPR005025">
    <property type="entry name" value="FMN_Rdtase-like_dom"/>
</dbReference>
<proteinExistence type="predicted"/>
<protein>
    <submittedName>
        <fullName evidence="4">Flavodoxin family protein</fullName>
    </submittedName>
</protein>
<keyword evidence="2" id="KW-0288">FMN</keyword>
<dbReference type="PANTHER" id="PTHR43278:SF4">
    <property type="entry name" value="NAD(P)H-DEPENDENT FMN-CONTAINING OXIDOREDUCTASE YWQN-RELATED"/>
    <property type="match status" value="1"/>
</dbReference>
<dbReference type="RefSeq" id="WP_216252934.1">
    <property type="nucleotide sequence ID" value="NZ_JAZHFS010000020.1"/>
</dbReference>
<name>A0ABU7US46_9CLOT</name>
<gene>
    <name evidence="4" type="ORF">SJI18_18230</name>
</gene>
<organism evidence="4 5">
    <name type="scientific">Clostridium frigoriphilum</name>
    <dbReference type="NCBI Taxonomy" id="443253"/>
    <lineage>
        <taxon>Bacteria</taxon>
        <taxon>Bacillati</taxon>
        <taxon>Bacillota</taxon>
        <taxon>Clostridia</taxon>
        <taxon>Eubacteriales</taxon>
        <taxon>Clostridiaceae</taxon>
        <taxon>Clostridium</taxon>
    </lineage>
</organism>
<evidence type="ECO:0000313" key="4">
    <source>
        <dbReference type="EMBL" id="MEF2114236.1"/>
    </source>
</evidence>
<dbReference type="Proteomes" id="UP001498469">
    <property type="component" value="Unassembled WGS sequence"/>
</dbReference>
<evidence type="ECO:0000259" key="3">
    <source>
        <dbReference type="Pfam" id="PF03358"/>
    </source>
</evidence>
<keyword evidence="5" id="KW-1185">Reference proteome</keyword>
<evidence type="ECO:0000313" key="5">
    <source>
        <dbReference type="Proteomes" id="UP001498469"/>
    </source>
</evidence>
<evidence type="ECO:0000256" key="2">
    <source>
        <dbReference type="ARBA" id="ARBA00022643"/>
    </source>
</evidence>
<dbReference type="Pfam" id="PF03358">
    <property type="entry name" value="FMN_red"/>
    <property type="match status" value="1"/>
</dbReference>
<reference evidence="4 5" key="1">
    <citation type="submission" date="2023-11" db="EMBL/GenBank/DDBJ databases">
        <title>Draft genome sequence of a psychrophilic Clostridium strain from permafrost water brine.</title>
        <authorList>
            <person name="Shcherbakova V.A."/>
            <person name="Trubitsyn V.E."/>
            <person name="Zakharyuk A.G."/>
        </authorList>
    </citation>
    <scope>NUCLEOTIDE SEQUENCE [LARGE SCALE GENOMIC DNA]</scope>
    <source>
        <strain evidence="4 5">14F</strain>
    </source>
</reference>
<accession>A0ABU7US46</accession>
<dbReference type="PANTHER" id="PTHR43278">
    <property type="entry name" value="NAD(P)H-DEPENDENT FMN-CONTAINING OXIDOREDUCTASE YWQN-RELATED"/>
    <property type="match status" value="1"/>
</dbReference>
<evidence type="ECO:0000256" key="1">
    <source>
        <dbReference type="ARBA" id="ARBA00022630"/>
    </source>
</evidence>
<dbReference type="InterPro" id="IPR051796">
    <property type="entry name" value="ISF_SsuE-like"/>
</dbReference>